<feature type="compositionally biased region" description="Polar residues" evidence="1">
    <location>
        <begin position="8"/>
        <end position="21"/>
    </location>
</feature>
<keyword evidence="3" id="KW-1185">Reference proteome</keyword>
<feature type="non-terminal residue" evidence="2">
    <location>
        <position position="1"/>
    </location>
</feature>
<accession>A0A392NLF5</accession>
<name>A0A392NLF5_9FABA</name>
<organism evidence="2 3">
    <name type="scientific">Trifolium medium</name>
    <dbReference type="NCBI Taxonomy" id="97028"/>
    <lineage>
        <taxon>Eukaryota</taxon>
        <taxon>Viridiplantae</taxon>
        <taxon>Streptophyta</taxon>
        <taxon>Embryophyta</taxon>
        <taxon>Tracheophyta</taxon>
        <taxon>Spermatophyta</taxon>
        <taxon>Magnoliopsida</taxon>
        <taxon>eudicotyledons</taxon>
        <taxon>Gunneridae</taxon>
        <taxon>Pentapetalae</taxon>
        <taxon>rosids</taxon>
        <taxon>fabids</taxon>
        <taxon>Fabales</taxon>
        <taxon>Fabaceae</taxon>
        <taxon>Papilionoideae</taxon>
        <taxon>50 kb inversion clade</taxon>
        <taxon>NPAAA clade</taxon>
        <taxon>Hologalegina</taxon>
        <taxon>IRL clade</taxon>
        <taxon>Trifolieae</taxon>
        <taxon>Trifolium</taxon>
    </lineage>
</organism>
<proteinExistence type="predicted"/>
<dbReference type="AlphaFoldDB" id="A0A392NLF5"/>
<reference evidence="2 3" key="1">
    <citation type="journal article" date="2018" name="Front. Plant Sci.">
        <title>Red Clover (Trifolium pratense) and Zigzag Clover (T. medium) - A Picture of Genomic Similarities and Differences.</title>
        <authorList>
            <person name="Dluhosova J."/>
            <person name="Istvanek J."/>
            <person name="Nedelnik J."/>
            <person name="Repkova J."/>
        </authorList>
    </citation>
    <scope>NUCLEOTIDE SEQUENCE [LARGE SCALE GENOMIC DNA]</scope>
    <source>
        <strain evidence="3">cv. 10/8</strain>
        <tissue evidence="2">Leaf</tissue>
    </source>
</reference>
<dbReference type="EMBL" id="LXQA010043893">
    <property type="protein sequence ID" value="MCI00661.1"/>
    <property type="molecule type" value="Genomic_DNA"/>
</dbReference>
<protein>
    <submittedName>
        <fullName evidence="2">Uncharacterized protein</fullName>
    </submittedName>
</protein>
<evidence type="ECO:0000313" key="2">
    <source>
        <dbReference type="EMBL" id="MCI00661.1"/>
    </source>
</evidence>
<sequence>KSKAIDEASSSFSVARSTTQGKEVFPREFLDGGVQRNSPSRHQPGKKPSTSLSSAGAVLCCSSLNSSDIRNCNKRFIVNYEHDAARKVWQGAIELGVEGEEEEERYVERILINENRVEATRVLREQQQQSFP</sequence>
<comment type="caution">
    <text evidence="2">The sequence shown here is derived from an EMBL/GenBank/DDBJ whole genome shotgun (WGS) entry which is preliminary data.</text>
</comment>
<evidence type="ECO:0000256" key="1">
    <source>
        <dbReference type="SAM" id="MobiDB-lite"/>
    </source>
</evidence>
<feature type="region of interest" description="Disordered" evidence="1">
    <location>
        <begin position="1"/>
        <end position="53"/>
    </location>
</feature>
<evidence type="ECO:0000313" key="3">
    <source>
        <dbReference type="Proteomes" id="UP000265520"/>
    </source>
</evidence>
<dbReference type="Proteomes" id="UP000265520">
    <property type="component" value="Unassembled WGS sequence"/>
</dbReference>